<feature type="compositionally biased region" description="Basic residues" evidence="1">
    <location>
        <begin position="91"/>
        <end position="103"/>
    </location>
</feature>
<feature type="compositionally biased region" description="Basic residues" evidence="1">
    <location>
        <begin position="64"/>
        <end position="81"/>
    </location>
</feature>
<gene>
    <name evidence="2" type="ORF">Atai01_79520</name>
</gene>
<comment type="caution">
    <text evidence="2">The sequence shown here is derived from an EMBL/GenBank/DDBJ whole genome shotgun (WGS) entry which is preliminary data.</text>
</comment>
<evidence type="ECO:0000313" key="3">
    <source>
        <dbReference type="Proteomes" id="UP001165136"/>
    </source>
</evidence>
<evidence type="ECO:0000313" key="2">
    <source>
        <dbReference type="EMBL" id="GLY71333.1"/>
    </source>
</evidence>
<accession>A0A9W6VGY6</accession>
<name>A0A9W6VGY6_9PSEU</name>
<dbReference type="EMBL" id="BSTI01000035">
    <property type="protein sequence ID" value="GLY71333.1"/>
    <property type="molecule type" value="Genomic_DNA"/>
</dbReference>
<evidence type="ECO:0000256" key="1">
    <source>
        <dbReference type="SAM" id="MobiDB-lite"/>
    </source>
</evidence>
<sequence>MARYTPAGAARAQELFAERDRLRAQPVATAHEAAIREVEASILRLTGAPTVEAARAGIRGFLKGKQKVKNRSRLRNTKRTKQVPQADVPKQNKKKKKKNKKKAGSAVSRTSSLPRIKVVRGGLPGSGRR</sequence>
<feature type="region of interest" description="Disordered" evidence="1">
    <location>
        <begin position="64"/>
        <end position="129"/>
    </location>
</feature>
<organism evidence="2 3">
    <name type="scientific">Amycolatopsis taiwanensis</name>
    <dbReference type="NCBI Taxonomy" id="342230"/>
    <lineage>
        <taxon>Bacteria</taxon>
        <taxon>Bacillati</taxon>
        <taxon>Actinomycetota</taxon>
        <taxon>Actinomycetes</taxon>
        <taxon>Pseudonocardiales</taxon>
        <taxon>Pseudonocardiaceae</taxon>
        <taxon>Amycolatopsis</taxon>
    </lineage>
</organism>
<reference evidence="2" key="1">
    <citation type="submission" date="2023-03" db="EMBL/GenBank/DDBJ databases">
        <title>Amycolatopsis taiwanensis NBRC 103393.</title>
        <authorList>
            <person name="Ichikawa N."/>
            <person name="Sato H."/>
            <person name="Tonouchi N."/>
        </authorList>
    </citation>
    <scope>NUCLEOTIDE SEQUENCE</scope>
    <source>
        <strain evidence="2">NBRC 103393</strain>
    </source>
</reference>
<dbReference type="AlphaFoldDB" id="A0A9W6VGY6"/>
<proteinExistence type="predicted"/>
<keyword evidence="3" id="KW-1185">Reference proteome</keyword>
<protein>
    <submittedName>
        <fullName evidence="2">Uncharacterized protein</fullName>
    </submittedName>
</protein>
<dbReference type="Proteomes" id="UP001165136">
    <property type="component" value="Unassembled WGS sequence"/>
</dbReference>